<dbReference type="InterPro" id="IPR004330">
    <property type="entry name" value="FAR1_DNA_bnd_dom"/>
</dbReference>
<dbReference type="InterPro" id="IPR018289">
    <property type="entry name" value="MULE_transposase_dom"/>
</dbReference>
<comment type="function">
    <text evidence="6">Putative transcription activator involved in regulating light control of development.</text>
</comment>
<dbReference type="InterPro" id="IPR006564">
    <property type="entry name" value="Znf_PMZ"/>
</dbReference>
<dbReference type="SMR" id="A0A067EER9"/>
<dbReference type="PANTHER" id="PTHR31669:SF282">
    <property type="entry name" value="PROTEIN FAR1-RELATED SEQUENCE"/>
    <property type="match status" value="1"/>
</dbReference>
<dbReference type="AlphaFoldDB" id="A0A067EER9"/>
<evidence type="ECO:0000313" key="9">
    <source>
        <dbReference type="EMBL" id="KDO53664.1"/>
    </source>
</evidence>
<dbReference type="GO" id="GO:0006355">
    <property type="term" value="P:regulation of DNA-templated transcription"/>
    <property type="evidence" value="ECO:0007669"/>
    <property type="project" value="UniProtKB-UniRule"/>
</dbReference>
<proteinExistence type="inferred from homology"/>
<dbReference type="Pfam" id="PF03101">
    <property type="entry name" value="FAR1"/>
    <property type="match status" value="1"/>
</dbReference>
<dbReference type="InterPro" id="IPR007527">
    <property type="entry name" value="Znf_SWIM"/>
</dbReference>
<evidence type="ECO:0000256" key="4">
    <source>
        <dbReference type="ARBA" id="ARBA00022833"/>
    </source>
</evidence>
<feature type="region of interest" description="Disordered" evidence="7">
    <location>
        <begin position="916"/>
        <end position="940"/>
    </location>
</feature>
<comment type="similarity">
    <text evidence="1 6">Belongs to the FHY3/FAR1 family.</text>
</comment>
<name>A0A067EER9_CITSI</name>
<dbReference type="SMART" id="SM00575">
    <property type="entry name" value="ZnF_PMZ"/>
    <property type="match status" value="1"/>
</dbReference>
<keyword evidence="3 5" id="KW-0863">Zinc-finger</keyword>
<dbReference type="Pfam" id="PF10551">
    <property type="entry name" value="MULE"/>
    <property type="match status" value="1"/>
</dbReference>
<keyword evidence="10" id="KW-1185">Reference proteome</keyword>
<dbReference type="EMBL" id="KK785010">
    <property type="protein sequence ID" value="KDO53664.1"/>
    <property type="molecule type" value="Genomic_DNA"/>
</dbReference>
<dbReference type="Pfam" id="PF04434">
    <property type="entry name" value="SWIM"/>
    <property type="match status" value="1"/>
</dbReference>
<dbReference type="PROSITE" id="PS50966">
    <property type="entry name" value="ZF_SWIM"/>
    <property type="match status" value="1"/>
</dbReference>
<evidence type="ECO:0000256" key="5">
    <source>
        <dbReference type="PROSITE-ProRule" id="PRU00325"/>
    </source>
</evidence>
<gene>
    <name evidence="9" type="ORF">CISIN_1g002062mg</name>
</gene>
<evidence type="ECO:0000256" key="3">
    <source>
        <dbReference type="ARBA" id="ARBA00022771"/>
    </source>
</evidence>
<dbReference type="PaxDb" id="2711-XP_006482039.1"/>
<keyword evidence="2 6" id="KW-0479">Metal-binding</keyword>
<evidence type="ECO:0000313" key="10">
    <source>
        <dbReference type="Proteomes" id="UP000027120"/>
    </source>
</evidence>
<reference evidence="9 10" key="1">
    <citation type="submission" date="2014-04" db="EMBL/GenBank/DDBJ databases">
        <authorList>
            <consortium name="International Citrus Genome Consortium"/>
            <person name="Gmitter F."/>
            <person name="Chen C."/>
            <person name="Farmerie W."/>
            <person name="Harkins T."/>
            <person name="Desany B."/>
            <person name="Mohiuddin M."/>
            <person name="Kodira C."/>
            <person name="Borodovsky M."/>
            <person name="Lomsadze A."/>
            <person name="Burns P."/>
            <person name="Jenkins J."/>
            <person name="Prochnik S."/>
            <person name="Shu S."/>
            <person name="Chapman J."/>
            <person name="Pitluck S."/>
            <person name="Schmutz J."/>
            <person name="Rokhsar D."/>
        </authorList>
    </citation>
    <scope>NUCLEOTIDE SEQUENCE</scope>
</reference>
<keyword evidence="6" id="KW-0539">Nucleus</keyword>
<evidence type="ECO:0000256" key="1">
    <source>
        <dbReference type="ARBA" id="ARBA00005889"/>
    </source>
</evidence>
<feature type="domain" description="SWIM-type" evidence="8">
    <location>
        <begin position="685"/>
        <end position="723"/>
    </location>
</feature>
<protein>
    <recommendedName>
        <fullName evidence="6">Protein FAR1-RELATED SEQUENCE</fullName>
    </recommendedName>
</protein>
<dbReference type="Proteomes" id="UP000027120">
    <property type="component" value="Unassembled WGS sequence"/>
</dbReference>
<accession>A0A067EER9</accession>
<dbReference type="InterPro" id="IPR031052">
    <property type="entry name" value="FHY3/FAR1"/>
</dbReference>
<evidence type="ECO:0000256" key="2">
    <source>
        <dbReference type="ARBA" id="ARBA00022723"/>
    </source>
</evidence>
<sequence>MDEMNDSVSSNPEQFLNDGERLFNGIAADSNENQGGHDPHPFWKFEAQEGTSTSMLDLDWCWPDEISRPGGHTNNHNSSDCWSAASEAHCLNNNFLPAAAAAAASDAVFPPLLNVVTDGAENADAAVMKRQLQNTEKPLEMAHNSLQHLPSFDTHIVSLESDGESLMSSESNGDEIQSQSTVNLRGEIPEVNSQNPELGMVFSSQEEAYMFYTTYAKRIGFSVRKAKVRRLSNGAIRKRLFYCSRQGFRAKKQSTKATKYQRKETRTGCDAMVEFTVENGKWMISGFTPEHNHDLEGKSKPVVGSSTKVSEDHSISTTMNKAATVKEAQPLNSVGFQGINCPGIPCDEKTSCPKLLDGQSLIKYFRRLEMEAPSFSYTVQVNAENCLTGFFWTDGRSRIDYDYFGDVVILDTTFRIEANNMIYAPFLGLNHHRQYVLFGGAFLLDDSKDSFIWLLRTFLDSMGRRQPSTIFTDGYQAMADAIKMVLPKTQHLLGIWYILRNAKANLSKCYGEPGFNSLFNKCIFDCESEAEFESMWESLLEQYELCANPWLKTQYMLRRKWAHCFCKSAFSAGIRSTQHCYDISHVFHSLTSKATTPLQFVQQYFKVAEQQRREELYEDFRCNGSAPPTILRSNAIEKEAAKIYSCTMFKLFRAELLECLSVAIEEIQGDGMTAKFRLNEEGQKKEKIVEFNCVETHLTCSCKKYESVGILCVHALKVLNAKNIFHIPPQYILKRWTKSAKDGMVVNGHEGEVVDDSQRHLHLDESKLMHKALNVITKSLPFEGTRMIADDYLSIALKNIEDALRTKNIGQLNTRDVYDAYKDAAAAADANGIISVETQRMESNPSTVNQQEALNYRIKCQLKRKYDNDGRETKSKSSDGAITHCHSFKEVTKGGDYQGSKKHASRSYSVGENSRHSACVSALPPLPSQSTGNQFKDHNKSRLNVQVRLEETEKERERLEEIEKEIKSWFQPM</sequence>
<keyword evidence="4 6" id="KW-0862">Zinc</keyword>
<evidence type="ECO:0000256" key="7">
    <source>
        <dbReference type="SAM" id="MobiDB-lite"/>
    </source>
</evidence>
<dbReference type="PANTHER" id="PTHR31669">
    <property type="entry name" value="PROTEIN FAR1-RELATED SEQUENCE 10-RELATED"/>
    <property type="match status" value="1"/>
</dbReference>
<dbReference type="GO" id="GO:0005634">
    <property type="term" value="C:nucleus"/>
    <property type="evidence" value="ECO:0007669"/>
    <property type="project" value="UniProtKB-SubCell"/>
</dbReference>
<dbReference type="eggNOG" id="ENOG502R2EI">
    <property type="taxonomic scope" value="Eukaryota"/>
</dbReference>
<evidence type="ECO:0000259" key="8">
    <source>
        <dbReference type="PROSITE" id="PS50966"/>
    </source>
</evidence>
<dbReference type="GO" id="GO:0008270">
    <property type="term" value="F:zinc ion binding"/>
    <property type="evidence" value="ECO:0007669"/>
    <property type="project" value="UniProtKB-UniRule"/>
</dbReference>
<comment type="subcellular location">
    <subcellularLocation>
        <location evidence="6">Nucleus</location>
    </subcellularLocation>
</comment>
<organism evidence="9 10">
    <name type="scientific">Citrus sinensis</name>
    <name type="common">Sweet orange</name>
    <name type="synonym">Citrus aurantium var. sinensis</name>
    <dbReference type="NCBI Taxonomy" id="2711"/>
    <lineage>
        <taxon>Eukaryota</taxon>
        <taxon>Viridiplantae</taxon>
        <taxon>Streptophyta</taxon>
        <taxon>Embryophyta</taxon>
        <taxon>Tracheophyta</taxon>
        <taxon>Spermatophyta</taxon>
        <taxon>Magnoliopsida</taxon>
        <taxon>eudicotyledons</taxon>
        <taxon>Gunneridae</taxon>
        <taxon>Pentapetalae</taxon>
        <taxon>rosids</taxon>
        <taxon>malvids</taxon>
        <taxon>Sapindales</taxon>
        <taxon>Rutaceae</taxon>
        <taxon>Aurantioideae</taxon>
        <taxon>Citrus</taxon>
    </lineage>
</organism>
<evidence type="ECO:0000256" key="6">
    <source>
        <dbReference type="RuleBase" id="RU367018"/>
    </source>
</evidence>